<keyword evidence="3 6" id="KW-0012">Acyltransferase</keyword>
<dbReference type="GO" id="GO:0006654">
    <property type="term" value="P:phosphatidic acid biosynthetic process"/>
    <property type="evidence" value="ECO:0007669"/>
    <property type="project" value="TreeGrafter"/>
</dbReference>
<sequence length="246" mass="27732">MIEKLWLGFRSTIFMIVFATSTIVAGLLTPLLYLIPRKYCLPILKSWTHFNVAALGIICGVKYQLKNPENLQQERAHIVLANHQSTWETMAIPNHLPRFAWVLKKELFKVPFFGWAVKLVEPIAIDRSAGHSAIDQIKDIGTKKLEEGTWITMFPEGTRVVPGKKVRYKMGGAILASHSGFPILPIAHNAGDSWPRHSWIKKPGMITISIGEPIQTEGRSAGDIIKEVENWIETEKTQLPPFSQRS</sequence>
<feature type="domain" description="Phospholipid/glycerol acyltransferase" evidence="5">
    <location>
        <begin position="77"/>
        <end position="191"/>
    </location>
</feature>
<dbReference type="PANTHER" id="PTHR10434">
    <property type="entry name" value="1-ACYL-SN-GLYCEROL-3-PHOSPHATE ACYLTRANSFERASE"/>
    <property type="match status" value="1"/>
</dbReference>
<evidence type="ECO:0000256" key="2">
    <source>
        <dbReference type="ARBA" id="ARBA00022679"/>
    </source>
</evidence>
<keyword evidence="2 6" id="KW-0808">Transferase</keyword>
<feature type="transmembrane region" description="Helical" evidence="4">
    <location>
        <begin position="12"/>
        <end position="35"/>
    </location>
</feature>
<name>A0A6S6TX76_9GAMM</name>
<dbReference type="EC" id="2.3.1.51" evidence="6"/>
<protein>
    <submittedName>
        <fullName evidence="6">1-acyl-sn-glycerol-3-phosphate acyltransferase (EC)</fullName>
        <ecNumber evidence="6">2.3.1.51</ecNumber>
    </submittedName>
</protein>
<dbReference type="CDD" id="cd07989">
    <property type="entry name" value="LPLAT_AGPAT-like"/>
    <property type="match status" value="1"/>
</dbReference>
<dbReference type="AlphaFoldDB" id="A0A6S6TX76"/>
<keyword evidence="4" id="KW-1133">Transmembrane helix</keyword>
<gene>
    <name evidence="6" type="ORF">HELGO_WM6757</name>
</gene>
<accession>A0A6S6TX76</accession>
<dbReference type="GO" id="GO:0003841">
    <property type="term" value="F:1-acylglycerol-3-phosphate O-acyltransferase activity"/>
    <property type="evidence" value="ECO:0007669"/>
    <property type="project" value="UniProtKB-EC"/>
</dbReference>
<dbReference type="SMART" id="SM00563">
    <property type="entry name" value="PlsC"/>
    <property type="match status" value="1"/>
</dbReference>
<proteinExistence type="predicted"/>
<evidence type="ECO:0000256" key="4">
    <source>
        <dbReference type="SAM" id="Phobius"/>
    </source>
</evidence>
<reference evidence="6" key="1">
    <citation type="submission" date="2020-01" db="EMBL/GenBank/DDBJ databases">
        <authorList>
            <person name="Meier V. D."/>
            <person name="Meier V D."/>
        </authorList>
    </citation>
    <scope>NUCLEOTIDE SEQUENCE</scope>
    <source>
        <strain evidence="6">HLG_WM_MAG_07</strain>
    </source>
</reference>
<dbReference type="PANTHER" id="PTHR10434:SF40">
    <property type="entry name" value="1-ACYL-SN-GLYCEROL-3-PHOSPHATE ACYLTRANSFERASE"/>
    <property type="match status" value="1"/>
</dbReference>
<evidence type="ECO:0000259" key="5">
    <source>
        <dbReference type="SMART" id="SM00563"/>
    </source>
</evidence>
<dbReference type="EMBL" id="CACVAY010000117">
    <property type="protein sequence ID" value="CAA6824015.1"/>
    <property type="molecule type" value="Genomic_DNA"/>
</dbReference>
<keyword evidence="4" id="KW-0472">Membrane</keyword>
<dbReference type="InterPro" id="IPR002123">
    <property type="entry name" value="Plipid/glycerol_acylTrfase"/>
</dbReference>
<evidence type="ECO:0000256" key="3">
    <source>
        <dbReference type="ARBA" id="ARBA00023315"/>
    </source>
</evidence>
<comment type="pathway">
    <text evidence="1">Lipid metabolism.</text>
</comment>
<keyword evidence="4" id="KW-0812">Transmembrane</keyword>
<organism evidence="6">
    <name type="scientific">uncultured Thiotrichaceae bacterium</name>
    <dbReference type="NCBI Taxonomy" id="298394"/>
    <lineage>
        <taxon>Bacteria</taxon>
        <taxon>Pseudomonadati</taxon>
        <taxon>Pseudomonadota</taxon>
        <taxon>Gammaproteobacteria</taxon>
        <taxon>Thiotrichales</taxon>
        <taxon>Thiotrichaceae</taxon>
        <taxon>environmental samples</taxon>
    </lineage>
</organism>
<dbReference type="Pfam" id="PF01553">
    <property type="entry name" value="Acyltransferase"/>
    <property type="match status" value="1"/>
</dbReference>
<evidence type="ECO:0000313" key="6">
    <source>
        <dbReference type="EMBL" id="CAA6824015.1"/>
    </source>
</evidence>
<dbReference type="SUPFAM" id="SSF69593">
    <property type="entry name" value="Glycerol-3-phosphate (1)-acyltransferase"/>
    <property type="match status" value="1"/>
</dbReference>
<evidence type="ECO:0000256" key="1">
    <source>
        <dbReference type="ARBA" id="ARBA00005189"/>
    </source>
</evidence>